<dbReference type="GO" id="GO:0045901">
    <property type="term" value="P:positive regulation of translational elongation"/>
    <property type="evidence" value="ECO:0007669"/>
    <property type="project" value="InterPro"/>
</dbReference>
<dbReference type="Proteomes" id="UP000011083">
    <property type="component" value="Unassembled WGS sequence"/>
</dbReference>
<dbReference type="AlphaFoldDB" id="L8GLQ2"/>
<dbReference type="PANTHER" id="PTHR11673">
    <property type="entry name" value="TRANSLATION INITIATION FACTOR 5A FAMILY MEMBER"/>
    <property type="match status" value="1"/>
</dbReference>
<proteinExistence type="predicted"/>
<dbReference type="VEuPathDB" id="AmoebaDB:ACA1_098080"/>
<dbReference type="KEGG" id="acan:ACA1_098080"/>
<evidence type="ECO:0000259" key="1">
    <source>
        <dbReference type="Pfam" id="PF01287"/>
    </source>
</evidence>
<evidence type="ECO:0000313" key="3">
    <source>
        <dbReference type="Proteomes" id="UP000011083"/>
    </source>
</evidence>
<dbReference type="GeneID" id="14913231"/>
<reference evidence="2 3" key="1">
    <citation type="journal article" date="2013" name="Genome Biol.">
        <title>Genome of Acanthamoeba castellanii highlights extensive lateral gene transfer and early evolution of tyrosine kinase signaling.</title>
        <authorList>
            <person name="Clarke M."/>
            <person name="Lohan A.J."/>
            <person name="Liu B."/>
            <person name="Lagkouvardos I."/>
            <person name="Roy S."/>
            <person name="Zafar N."/>
            <person name="Bertelli C."/>
            <person name="Schilde C."/>
            <person name="Kianianmomeni A."/>
            <person name="Burglin T.R."/>
            <person name="Frech C."/>
            <person name="Turcotte B."/>
            <person name="Kopec K.O."/>
            <person name="Synnott J.M."/>
            <person name="Choo C."/>
            <person name="Paponov I."/>
            <person name="Finkler A."/>
            <person name="Soon Heng Tan C."/>
            <person name="Hutchins A.P."/>
            <person name="Weinmeier T."/>
            <person name="Rattei T."/>
            <person name="Chu J.S."/>
            <person name="Gimenez G."/>
            <person name="Irimia M."/>
            <person name="Rigden D.J."/>
            <person name="Fitzpatrick D.A."/>
            <person name="Lorenzo-Morales J."/>
            <person name="Bateman A."/>
            <person name="Chiu C.H."/>
            <person name="Tang P."/>
            <person name="Hegemann P."/>
            <person name="Fromm H."/>
            <person name="Raoult D."/>
            <person name="Greub G."/>
            <person name="Miranda-Saavedra D."/>
            <person name="Chen N."/>
            <person name="Nash P."/>
            <person name="Ginger M.L."/>
            <person name="Horn M."/>
            <person name="Schaap P."/>
            <person name="Caler L."/>
            <person name="Loftus B."/>
        </authorList>
    </citation>
    <scope>NUCLEOTIDE SEQUENCE [LARGE SCALE GENOMIC DNA]</scope>
    <source>
        <strain evidence="2 3">Neff</strain>
    </source>
</reference>
<name>L8GLQ2_ACACF</name>
<dbReference type="InterPro" id="IPR001884">
    <property type="entry name" value="IF5A-like"/>
</dbReference>
<dbReference type="SUPFAM" id="SSF50249">
    <property type="entry name" value="Nucleic acid-binding proteins"/>
    <property type="match status" value="1"/>
</dbReference>
<organism evidence="2 3">
    <name type="scientific">Acanthamoeba castellanii (strain ATCC 30010 / Neff)</name>
    <dbReference type="NCBI Taxonomy" id="1257118"/>
    <lineage>
        <taxon>Eukaryota</taxon>
        <taxon>Amoebozoa</taxon>
        <taxon>Discosea</taxon>
        <taxon>Longamoebia</taxon>
        <taxon>Centramoebida</taxon>
        <taxon>Acanthamoebidae</taxon>
        <taxon>Acanthamoeba</taxon>
    </lineage>
</organism>
<dbReference type="RefSeq" id="XP_004335124.1">
    <property type="nucleotide sequence ID" value="XM_004335076.1"/>
</dbReference>
<dbReference type="Gene3D" id="2.40.50.140">
    <property type="entry name" value="Nucleic acid-binding proteins"/>
    <property type="match status" value="1"/>
</dbReference>
<dbReference type="GO" id="GO:0003723">
    <property type="term" value="F:RNA binding"/>
    <property type="evidence" value="ECO:0007669"/>
    <property type="project" value="InterPro"/>
</dbReference>
<feature type="domain" description="Translation initiation factor 5A C-terminal" evidence="1">
    <location>
        <begin position="47"/>
        <end position="112"/>
    </location>
</feature>
<dbReference type="GO" id="GO:0043022">
    <property type="term" value="F:ribosome binding"/>
    <property type="evidence" value="ECO:0007669"/>
    <property type="project" value="InterPro"/>
</dbReference>
<dbReference type="GO" id="GO:0003746">
    <property type="term" value="F:translation elongation factor activity"/>
    <property type="evidence" value="ECO:0007669"/>
    <property type="project" value="InterPro"/>
</dbReference>
<keyword evidence="3" id="KW-1185">Reference proteome</keyword>
<dbReference type="GO" id="GO:0045905">
    <property type="term" value="P:positive regulation of translational termination"/>
    <property type="evidence" value="ECO:0007669"/>
    <property type="project" value="InterPro"/>
</dbReference>
<dbReference type="STRING" id="1257118.L8GLQ2"/>
<dbReference type="InterPro" id="IPR012340">
    <property type="entry name" value="NA-bd_OB-fold"/>
</dbReference>
<accession>L8GLQ2</accession>
<dbReference type="Pfam" id="PF01287">
    <property type="entry name" value="eIF-5a"/>
    <property type="match status" value="1"/>
</dbReference>
<evidence type="ECO:0000313" key="2">
    <source>
        <dbReference type="EMBL" id="ELR13111.1"/>
    </source>
</evidence>
<gene>
    <name evidence="2" type="ORF">ACA1_098080</name>
</gene>
<sequence>MTKRKHLVRHMGQHKVHLEGVDIFTGRPHVGLYGCFMKSRNVIIPTIKETTMLLLYFEPDGSLVSLDSTGETVTDLMILSDRLRQELTRAHEAGEELCLCVKCYMGKKVVFSYVGENEHFLAHPTE</sequence>
<dbReference type="EMBL" id="KB008103">
    <property type="protein sequence ID" value="ELR13111.1"/>
    <property type="molecule type" value="Genomic_DNA"/>
</dbReference>
<dbReference type="InterPro" id="IPR020189">
    <property type="entry name" value="IF5A_C"/>
</dbReference>
<protein>
    <submittedName>
        <fullName evidence="2">eIF5A, putative</fullName>
    </submittedName>
</protein>